<dbReference type="OrthoDB" id="2591449at2759"/>
<dbReference type="InParanoid" id="A0A067PRA0"/>
<dbReference type="Proteomes" id="UP000027265">
    <property type="component" value="Unassembled WGS sequence"/>
</dbReference>
<dbReference type="STRING" id="933084.A0A067PRA0"/>
<organism evidence="2 3">
    <name type="scientific">Jaapia argillacea MUCL 33604</name>
    <dbReference type="NCBI Taxonomy" id="933084"/>
    <lineage>
        <taxon>Eukaryota</taxon>
        <taxon>Fungi</taxon>
        <taxon>Dikarya</taxon>
        <taxon>Basidiomycota</taxon>
        <taxon>Agaricomycotina</taxon>
        <taxon>Agaricomycetes</taxon>
        <taxon>Agaricomycetidae</taxon>
        <taxon>Jaapiales</taxon>
        <taxon>Jaapiaceae</taxon>
        <taxon>Jaapia</taxon>
    </lineage>
</organism>
<feature type="region of interest" description="Disordered" evidence="1">
    <location>
        <begin position="458"/>
        <end position="481"/>
    </location>
</feature>
<evidence type="ECO:0000256" key="1">
    <source>
        <dbReference type="SAM" id="MobiDB-lite"/>
    </source>
</evidence>
<feature type="region of interest" description="Disordered" evidence="1">
    <location>
        <begin position="136"/>
        <end position="185"/>
    </location>
</feature>
<protein>
    <submittedName>
        <fullName evidence="2">Uncharacterized protein</fullName>
    </submittedName>
</protein>
<dbReference type="EMBL" id="KL197722">
    <property type="protein sequence ID" value="KDQ56340.1"/>
    <property type="molecule type" value="Genomic_DNA"/>
</dbReference>
<dbReference type="HOGENOM" id="CLU_512940_0_0_1"/>
<gene>
    <name evidence="2" type="ORF">JAAARDRAFT_59232</name>
</gene>
<evidence type="ECO:0000313" key="3">
    <source>
        <dbReference type="Proteomes" id="UP000027265"/>
    </source>
</evidence>
<accession>A0A067PRA0</accession>
<sequence length="531" mass="57262">MPTPLTIDTATPTQNLTDRVFHHTEAHQASAAGGGRRLSARRFSLSGFKYGQPGAESPLTLQGLDVCENQSGMPRESKSRLTIMRMSPVLELQGSACEDTGVSLNVRRSSLSKGSATKDRRVSFAPSSFTQLEIPTTRHSRFASDSAVSDAHVQGKSPGGTLPPRRSRTGSASLLRSPYPRSPTLSPEMVLEMTREIDDLHILPSATDSSSFVASPISTLRHRAHYLPPVNEYGQTPSPNPSYSPSVPSPFIPIHNSSFLPFADRPAEVSALLQMPANTGLVLLLRQTFPPHLRSTKGSQLQDTSSPIEYNITSSSFIAPPSQWSFTDLMTWLTSIPRPGLSAAYDGAMVADDIKWLICIRDTVMPRSEAVWVRLASVLGVPLDVNLDAMMRDTTSETGSFGDEGIIESPVNTGDADICIESLHLSPASNGDESDVVDSSSSLLTDLATCGLRISAFTSDKDSAGDPPDYHASIGSSRQEQRSSWLEANSSLSITHPVDNVDCPPEVVRRRRRSSSLFPAASFILESQLGG</sequence>
<keyword evidence="3" id="KW-1185">Reference proteome</keyword>
<dbReference type="AlphaFoldDB" id="A0A067PRA0"/>
<proteinExistence type="predicted"/>
<reference evidence="3" key="1">
    <citation type="journal article" date="2014" name="Proc. Natl. Acad. Sci. U.S.A.">
        <title>Extensive sampling of basidiomycete genomes demonstrates inadequacy of the white-rot/brown-rot paradigm for wood decay fungi.</title>
        <authorList>
            <person name="Riley R."/>
            <person name="Salamov A.A."/>
            <person name="Brown D.W."/>
            <person name="Nagy L.G."/>
            <person name="Floudas D."/>
            <person name="Held B.W."/>
            <person name="Levasseur A."/>
            <person name="Lombard V."/>
            <person name="Morin E."/>
            <person name="Otillar R."/>
            <person name="Lindquist E.A."/>
            <person name="Sun H."/>
            <person name="LaButti K.M."/>
            <person name="Schmutz J."/>
            <person name="Jabbour D."/>
            <person name="Luo H."/>
            <person name="Baker S.E."/>
            <person name="Pisabarro A.G."/>
            <person name="Walton J.D."/>
            <person name="Blanchette R.A."/>
            <person name="Henrissat B."/>
            <person name="Martin F."/>
            <person name="Cullen D."/>
            <person name="Hibbett D.S."/>
            <person name="Grigoriev I.V."/>
        </authorList>
    </citation>
    <scope>NUCLEOTIDE SEQUENCE [LARGE SCALE GENOMIC DNA]</scope>
    <source>
        <strain evidence="3">MUCL 33604</strain>
    </source>
</reference>
<evidence type="ECO:0000313" key="2">
    <source>
        <dbReference type="EMBL" id="KDQ56340.1"/>
    </source>
</evidence>
<name>A0A067PRA0_9AGAM</name>